<evidence type="ECO:0000313" key="2">
    <source>
        <dbReference type="EMBL" id="CAD9956391.1"/>
    </source>
</evidence>
<proteinExistence type="predicted"/>
<feature type="chain" id="PRO_5030709018" description="PsbP C-terminal domain-containing protein" evidence="1">
    <location>
        <begin position="18"/>
        <end position="283"/>
    </location>
</feature>
<name>A0A7S2Y714_9STRA</name>
<dbReference type="AlphaFoldDB" id="A0A7S2Y714"/>
<evidence type="ECO:0008006" key="3">
    <source>
        <dbReference type="Google" id="ProtNLM"/>
    </source>
</evidence>
<accession>A0A7S2Y714</accession>
<gene>
    <name evidence="2" type="ORF">APAL1065_LOCUS7794</name>
</gene>
<organism evidence="2">
    <name type="scientific">Entomoneis paludosa</name>
    <dbReference type="NCBI Taxonomy" id="265537"/>
    <lineage>
        <taxon>Eukaryota</taxon>
        <taxon>Sar</taxon>
        <taxon>Stramenopiles</taxon>
        <taxon>Ochrophyta</taxon>
        <taxon>Bacillariophyta</taxon>
        <taxon>Bacillariophyceae</taxon>
        <taxon>Bacillariophycidae</taxon>
        <taxon>Entomoneidaceae</taxon>
        <taxon>Entomoneis</taxon>
    </lineage>
</organism>
<keyword evidence="1" id="KW-0732">Signal</keyword>
<protein>
    <recommendedName>
        <fullName evidence="3">PsbP C-terminal domain-containing protein</fullName>
    </recommendedName>
</protein>
<sequence length="283" mass="30811">MNRFLVTAFLFSVGCEAFSFSGMEVKKSSALMMSQNTEPTTTDGESRRTFFSQVAAAGLAFVGAGNGMFSMPFPANAVSGLNKVNNQLKAYGLPSVSSVADGMTPLLEIYGKSFNRFPILVTFNHPITWVVTIPSIDANGEDGTIQAGEYAKGDTATFFVYDEPGHVNDIHSQPKELFEKALIKSISQKGDNMYQNFKVTKLEPVSVDGQQYMRADFKYQLLTGAGFEVDRKGVASIASEGAAVEVMWAASTAVRYKKTEQQLRDIVASFRCYADGIKLDTLG</sequence>
<evidence type="ECO:0000256" key="1">
    <source>
        <dbReference type="SAM" id="SignalP"/>
    </source>
</evidence>
<reference evidence="2" key="1">
    <citation type="submission" date="2021-01" db="EMBL/GenBank/DDBJ databases">
        <authorList>
            <person name="Corre E."/>
            <person name="Pelletier E."/>
            <person name="Niang G."/>
            <person name="Scheremetjew M."/>
            <person name="Finn R."/>
            <person name="Kale V."/>
            <person name="Holt S."/>
            <person name="Cochrane G."/>
            <person name="Meng A."/>
            <person name="Brown T."/>
            <person name="Cohen L."/>
        </authorList>
    </citation>
    <scope>NUCLEOTIDE SEQUENCE</scope>
    <source>
        <strain evidence="2">CCMP125</strain>
    </source>
</reference>
<dbReference type="EMBL" id="HBHT01011574">
    <property type="protein sequence ID" value="CAD9956391.1"/>
    <property type="molecule type" value="Transcribed_RNA"/>
</dbReference>
<feature type="signal peptide" evidence="1">
    <location>
        <begin position="1"/>
        <end position="17"/>
    </location>
</feature>
<dbReference type="PROSITE" id="PS51257">
    <property type="entry name" value="PROKAR_LIPOPROTEIN"/>
    <property type="match status" value="1"/>
</dbReference>